<dbReference type="SUPFAM" id="SSF50630">
    <property type="entry name" value="Acid proteases"/>
    <property type="match status" value="1"/>
</dbReference>
<feature type="chain" id="PRO_5037248757" evidence="1">
    <location>
        <begin position="19"/>
        <end position="177"/>
    </location>
</feature>
<name>A0A916XST0_9HYPH</name>
<dbReference type="InterPro" id="IPR034122">
    <property type="entry name" value="Retropepsin-like_bacterial"/>
</dbReference>
<dbReference type="EMBL" id="BMJJ01000001">
    <property type="protein sequence ID" value="GGD05320.1"/>
    <property type="molecule type" value="Genomic_DNA"/>
</dbReference>
<gene>
    <name evidence="2" type="ORF">GCM10011335_05280</name>
</gene>
<comment type="caution">
    <text evidence="2">The sequence shown here is derived from an EMBL/GenBank/DDBJ whole genome shotgun (WGS) entry which is preliminary data.</text>
</comment>
<organism evidence="2 3">
    <name type="scientific">Aureimonas glaciei</name>
    <dbReference type="NCBI Taxonomy" id="1776957"/>
    <lineage>
        <taxon>Bacteria</taxon>
        <taxon>Pseudomonadati</taxon>
        <taxon>Pseudomonadota</taxon>
        <taxon>Alphaproteobacteria</taxon>
        <taxon>Hyphomicrobiales</taxon>
        <taxon>Aurantimonadaceae</taxon>
        <taxon>Aureimonas</taxon>
    </lineage>
</organism>
<dbReference type="Gene3D" id="2.40.70.10">
    <property type="entry name" value="Acid Proteases"/>
    <property type="match status" value="1"/>
</dbReference>
<sequence length="177" mass="19245">MIQKFLILAGGASLLAFAFPSAFEEYRQRQAQEQAVETVVPAPAVQAASTPTYAGRVAQLTAGEDGHFRTEARLNGRPVAVLVDTGATYVSMNETTARRLGLQIRADAYRYKAQTANGETDVAVATLDRVTIGRVEVRDVEALITRGDVMPTTLLGMSFLKKLKRFGVEEGRLNLVE</sequence>
<dbReference type="GO" id="GO:0004190">
    <property type="term" value="F:aspartic-type endopeptidase activity"/>
    <property type="evidence" value="ECO:0007669"/>
    <property type="project" value="InterPro"/>
</dbReference>
<dbReference type="NCBIfam" id="TIGR02281">
    <property type="entry name" value="clan_AA_DTGA"/>
    <property type="match status" value="1"/>
</dbReference>
<dbReference type="AlphaFoldDB" id="A0A916XST0"/>
<keyword evidence="3" id="KW-1185">Reference proteome</keyword>
<evidence type="ECO:0000313" key="2">
    <source>
        <dbReference type="EMBL" id="GGD05320.1"/>
    </source>
</evidence>
<reference evidence="2" key="1">
    <citation type="journal article" date="2014" name="Int. J. Syst. Evol. Microbiol.">
        <title>Complete genome sequence of Corynebacterium casei LMG S-19264T (=DSM 44701T), isolated from a smear-ripened cheese.</title>
        <authorList>
            <consortium name="US DOE Joint Genome Institute (JGI-PGF)"/>
            <person name="Walter F."/>
            <person name="Albersmeier A."/>
            <person name="Kalinowski J."/>
            <person name="Ruckert C."/>
        </authorList>
    </citation>
    <scope>NUCLEOTIDE SEQUENCE</scope>
    <source>
        <strain evidence="2">CGMCC 1.15493</strain>
    </source>
</reference>
<evidence type="ECO:0000313" key="3">
    <source>
        <dbReference type="Proteomes" id="UP000613160"/>
    </source>
</evidence>
<accession>A0A916XST0</accession>
<dbReference type="InterPro" id="IPR021109">
    <property type="entry name" value="Peptidase_aspartic_dom_sf"/>
</dbReference>
<dbReference type="InterPro" id="IPR011969">
    <property type="entry name" value="Clan_AA_Asp_peptidase_C"/>
</dbReference>
<proteinExistence type="predicted"/>
<dbReference type="RefSeq" id="WP_188848986.1">
    <property type="nucleotide sequence ID" value="NZ_BMJJ01000001.1"/>
</dbReference>
<evidence type="ECO:0000256" key="1">
    <source>
        <dbReference type="SAM" id="SignalP"/>
    </source>
</evidence>
<dbReference type="Proteomes" id="UP000613160">
    <property type="component" value="Unassembled WGS sequence"/>
</dbReference>
<keyword evidence="1" id="KW-0732">Signal</keyword>
<dbReference type="InterPro" id="IPR001969">
    <property type="entry name" value="Aspartic_peptidase_AS"/>
</dbReference>
<dbReference type="Pfam" id="PF13975">
    <property type="entry name" value="gag-asp_proteas"/>
    <property type="match status" value="1"/>
</dbReference>
<reference evidence="2" key="2">
    <citation type="submission" date="2020-09" db="EMBL/GenBank/DDBJ databases">
        <authorList>
            <person name="Sun Q."/>
            <person name="Zhou Y."/>
        </authorList>
    </citation>
    <scope>NUCLEOTIDE SEQUENCE</scope>
    <source>
        <strain evidence="2">CGMCC 1.15493</strain>
    </source>
</reference>
<protein>
    <submittedName>
        <fullName evidence="2">Membrane protein</fullName>
    </submittedName>
</protein>
<dbReference type="GO" id="GO:0006508">
    <property type="term" value="P:proteolysis"/>
    <property type="evidence" value="ECO:0007669"/>
    <property type="project" value="InterPro"/>
</dbReference>
<dbReference type="PROSITE" id="PS00141">
    <property type="entry name" value="ASP_PROTEASE"/>
    <property type="match status" value="1"/>
</dbReference>
<feature type="signal peptide" evidence="1">
    <location>
        <begin position="1"/>
        <end position="18"/>
    </location>
</feature>
<dbReference type="CDD" id="cd05483">
    <property type="entry name" value="retropepsin_like_bacteria"/>
    <property type="match status" value="1"/>
</dbReference>